<dbReference type="Pfam" id="PF00112">
    <property type="entry name" value="Peptidase_C1"/>
    <property type="match status" value="1"/>
</dbReference>
<keyword evidence="6" id="KW-1015">Disulfide bond</keyword>
<accession>A0A914CT60</accession>
<dbReference type="PANTHER" id="PTHR12411">
    <property type="entry name" value="CYSTEINE PROTEASE FAMILY C1-RELATED"/>
    <property type="match status" value="1"/>
</dbReference>
<reference evidence="9" key="1">
    <citation type="submission" date="2022-11" db="UniProtKB">
        <authorList>
            <consortium name="WormBaseParasite"/>
        </authorList>
    </citation>
    <scope>IDENTIFICATION</scope>
</reference>
<dbReference type="Proteomes" id="UP000887540">
    <property type="component" value="Unplaced"/>
</dbReference>
<evidence type="ECO:0000256" key="6">
    <source>
        <dbReference type="ARBA" id="ARBA00023157"/>
    </source>
</evidence>
<evidence type="ECO:0000313" key="8">
    <source>
        <dbReference type="Proteomes" id="UP000887540"/>
    </source>
</evidence>
<sequence>MKNFDDKSNFSIESQEVESAIAENEYYQEFAIFIREYNKVYENVHEFEWRFQVFVENLNKLKTMQSNNTTTATFGISQFLDHTEDELKKMLMPFDYNLINEEDYQPIRVNDSEYPSREGRPKEVDWRAKNVVTQVKNQGSCGSCWAFAVTAVIESQNAIHNKKLVP</sequence>
<evidence type="ECO:0000256" key="1">
    <source>
        <dbReference type="ARBA" id="ARBA00008455"/>
    </source>
</evidence>
<keyword evidence="4" id="KW-0788">Thiol protease</keyword>
<name>A0A914CT60_9BILA</name>
<comment type="similarity">
    <text evidence="1">Belongs to the peptidase C1 family.</text>
</comment>
<evidence type="ECO:0000256" key="2">
    <source>
        <dbReference type="ARBA" id="ARBA00022670"/>
    </source>
</evidence>
<keyword evidence="2" id="KW-0645">Protease</keyword>
<keyword evidence="5" id="KW-0865">Zymogen</keyword>
<feature type="domain" description="Cathepsin propeptide inhibitor" evidence="7">
    <location>
        <begin position="30"/>
        <end position="87"/>
    </location>
</feature>
<dbReference type="PROSITE" id="PS00139">
    <property type="entry name" value="THIOL_PROTEASE_CYS"/>
    <property type="match status" value="1"/>
</dbReference>
<dbReference type="InterPro" id="IPR000668">
    <property type="entry name" value="Peptidase_C1A_C"/>
</dbReference>
<dbReference type="Pfam" id="PF08246">
    <property type="entry name" value="Inhibitor_I29"/>
    <property type="match status" value="1"/>
</dbReference>
<organism evidence="8 9">
    <name type="scientific">Acrobeloides nanus</name>
    <dbReference type="NCBI Taxonomy" id="290746"/>
    <lineage>
        <taxon>Eukaryota</taxon>
        <taxon>Metazoa</taxon>
        <taxon>Ecdysozoa</taxon>
        <taxon>Nematoda</taxon>
        <taxon>Chromadorea</taxon>
        <taxon>Rhabditida</taxon>
        <taxon>Tylenchina</taxon>
        <taxon>Cephalobomorpha</taxon>
        <taxon>Cephaloboidea</taxon>
        <taxon>Cephalobidae</taxon>
        <taxon>Acrobeloides</taxon>
    </lineage>
</organism>
<dbReference type="InterPro" id="IPR013128">
    <property type="entry name" value="Peptidase_C1A"/>
</dbReference>
<dbReference type="WBParaSite" id="ACRNAN_scaffold14306.g8508.t1">
    <property type="protein sequence ID" value="ACRNAN_scaffold14306.g8508.t1"/>
    <property type="gene ID" value="ACRNAN_scaffold14306.g8508"/>
</dbReference>
<keyword evidence="8" id="KW-1185">Reference proteome</keyword>
<dbReference type="GO" id="GO:0006508">
    <property type="term" value="P:proteolysis"/>
    <property type="evidence" value="ECO:0007669"/>
    <property type="project" value="UniProtKB-KW"/>
</dbReference>
<proteinExistence type="inferred from homology"/>
<evidence type="ECO:0000256" key="3">
    <source>
        <dbReference type="ARBA" id="ARBA00022801"/>
    </source>
</evidence>
<dbReference type="Gene3D" id="3.90.70.10">
    <property type="entry name" value="Cysteine proteinases"/>
    <property type="match status" value="1"/>
</dbReference>
<evidence type="ECO:0000313" key="9">
    <source>
        <dbReference type="WBParaSite" id="ACRNAN_scaffold14306.g8508.t1"/>
    </source>
</evidence>
<dbReference type="InterPro" id="IPR013201">
    <property type="entry name" value="Prot_inhib_I29"/>
</dbReference>
<evidence type="ECO:0000256" key="4">
    <source>
        <dbReference type="ARBA" id="ARBA00022807"/>
    </source>
</evidence>
<dbReference type="GO" id="GO:0008234">
    <property type="term" value="F:cysteine-type peptidase activity"/>
    <property type="evidence" value="ECO:0007669"/>
    <property type="project" value="UniProtKB-KW"/>
</dbReference>
<dbReference type="SUPFAM" id="SSF54001">
    <property type="entry name" value="Cysteine proteinases"/>
    <property type="match status" value="1"/>
</dbReference>
<protein>
    <submittedName>
        <fullName evidence="9">Cathepsin propeptide inhibitor domain-containing protein</fullName>
    </submittedName>
</protein>
<dbReference type="AlphaFoldDB" id="A0A914CT60"/>
<evidence type="ECO:0000256" key="5">
    <source>
        <dbReference type="ARBA" id="ARBA00023145"/>
    </source>
</evidence>
<dbReference type="SMART" id="SM00848">
    <property type="entry name" value="Inhibitor_I29"/>
    <property type="match status" value="1"/>
</dbReference>
<dbReference type="InterPro" id="IPR038765">
    <property type="entry name" value="Papain-like_cys_pep_sf"/>
</dbReference>
<dbReference type="InterPro" id="IPR000169">
    <property type="entry name" value="Pept_cys_AS"/>
</dbReference>
<evidence type="ECO:0000259" key="7">
    <source>
        <dbReference type="SMART" id="SM00848"/>
    </source>
</evidence>
<keyword evidence="3" id="KW-0378">Hydrolase</keyword>